<comment type="caution">
    <text evidence="6">The sequence shown here is derived from an EMBL/GenBank/DDBJ whole genome shotgun (WGS) entry which is preliminary data.</text>
</comment>
<sequence length="209" mass="22476">MLVEQMLVGPMAVFSYIVGCEKEKEGLIIDPAGSVNKIISKAADMGLRIKYVVNTHGHADHTCGNRAVLSKTGADLVVHREDAGEIIRGLNRAFSMVMGKRPSPEAHTLLNDGDFIKIGDTGLKVIHTPGHTPGSICLYGEGNLFTGDTLFVGAVGRTDLKGGSLDILLGSLRKLLTLPPETRVWPGHDYGDMPVSTLAREKETNPYIT</sequence>
<protein>
    <submittedName>
        <fullName evidence="6">MBL fold metallo-hydrolase</fullName>
    </submittedName>
</protein>
<dbReference type="CDD" id="cd06262">
    <property type="entry name" value="metallo-hydrolase-like_MBL-fold"/>
    <property type="match status" value="1"/>
</dbReference>
<keyword evidence="3" id="KW-0378">Hydrolase</keyword>
<dbReference type="Proteomes" id="UP000605201">
    <property type="component" value="Unassembled WGS sequence"/>
</dbReference>
<dbReference type="Pfam" id="PF00753">
    <property type="entry name" value="Lactamase_B"/>
    <property type="match status" value="1"/>
</dbReference>
<dbReference type="PANTHER" id="PTHR46233:SF3">
    <property type="entry name" value="HYDROXYACYLGLUTATHIONE HYDROLASE GLOC"/>
    <property type="match status" value="1"/>
</dbReference>
<organism evidence="6 7">
    <name type="scientific">Candidatus Desulfatibia vada</name>
    <dbReference type="NCBI Taxonomy" id="2841696"/>
    <lineage>
        <taxon>Bacteria</taxon>
        <taxon>Pseudomonadati</taxon>
        <taxon>Thermodesulfobacteriota</taxon>
        <taxon>Desulfobacteria</taxon>
        <taxon>Desulfobacterales</taxon>
        <taxon>Desulfobacterales incertae sedis</taxon>
        <taxon>Candidatus Desulfatibia</taxon>
    </lineage>
</organism>
<dbReference type="GO" id="GO:0046872">
    <property type="term" value="F:metal ion binding"/>
    <property type="evidence" value="ECO:0007669"/>
    <property type="project" value="UniProtKB-KW"/>
</dbReference>
<dbReference type="InterPro" id="IPR001279">
    <property type="entry name" value="Metallo-B-lactamas"/>
</dbReference>
<evidence type="ECO:0000256" key="2">
    <source>
        <dbReference type="ARBA" id="ARBA00022723"/>
    </source>
</evidence>
<keyword evidence="4" id="KW-0862">Zinc</keyword>
<evidence type="ECO:0000313" key="6">
    <source>
        <dbReference type="EMBL" id="MBC8433164.1"/>
    </source>
</evidence>
<accession>A0A8J6P016</accession>
<dbReference type="Gene3D" id="3.60.15.10">
    <property type="entry name" value="Ribonuclease Z/Hydroxyacylglutathione hydrolase-like"/>
    <property type="match status" value="1"/>
</dbReference>
<evidence type="ECO:0000256" key="4">
    <source>
        <dbReference type="ARBA" id="ARBA00022833"/>
    </source>
</evidence>
<evidence type="ECO:0000313" key="7">
    <source>
        <dbReference type="Proteomes" id="UP000605201"/>
    </source>
</evidence>
<dbReference type="EMBL" id="JACNIG010000275">
    <property type="protein sequence ID" value="MBC8433164.1"/>
    <property type="molecule type" value="Genomic_DNA"/>
</dbReference>
<dbReference type="AlphaFoldDB" id="A0A8J6P016"/>
<evidence type="ECO:0000256" key="3">
    <source>
        <dbReference type="ARBA" id="ARBA00022801"/>
    </source>
</evidence>
<comment type="cofactor">
    <cofactor evidence="1">
        <name>Zn(2+)</name>
        <dbReference type="ChEBI" id="CHEBI:29105"/>
    </cofactor>
</comment>
<dbReference type="InterPro" id="IPR051453">
    <property type="entry name" value="MBL_Glyoxalase_II"/>
</dbReference>
<gene>
    <name evidence="6" type="ORF">H8D96_14745</name>
</gene>
<dbReference type="PANTHER" id="PTHR46233">
    <property type="entry name" value="HYDROXYACYLGLUTATHIONE HYDROLASE GLOC"/>
    <property type="match status" value="1"/>
</dbReference>
<dbReference type="SUPFAM" id="SSF56281">
    <property type="entry name" value="Metallo-hydrolase/oxidoreductase"/>
    <property type="match status" value="1"/>
</dbReference>
<dbReference type="GO" id="GO:0016787">
    <property type="term" value="F:hydrolase activity"/>
    <property type="evidence" value="ECO:0007669"/>
    <property type="project" value="UniProtKB-KW"/>
</dbReference>
<dbReference type="SMART" id="SM00849">
    <property type="entry name" value="Lactamase_B"/>
    <property type="match status" value="1"/>
</dbReference>
<proteinExistence type="predicted"/>
<evidence type="ECO:0000259" key="5">
    <source>
        <dbReference type="SMART" id="SM00849"/>
    </source>
</evidence>
<reference evidence="6 7" key="1">
    <citation type="submission" date="2020-08" db="EMBL/GenBank/DDBJ databases">
        <title>Bridging the membrane lipid divide: bacteria of the FCB group superphylum have the potential to synthesize archaeal ether lipids.</title>
        <authorList>
            <person name="Villanueva L."/>
            <person name="Von Meijenfeldt F.A.B."/>
            <person name="Westbye A.B."/>
            <person name="Yadav S."/>
            <person name="Hopmans E.C."/>
            <person name="Dutilh B.E."/>
            <person name="Sinninghe Damste J.S."/>
        </authorList>
    </citation>
    <scope>NUCLEOTIDE SEQUENCE [LARGE SCALE GENOMIC DNA]</scope>
    <source>
        <strain evidence="6">NIOZ-UU17</strain>
    </source>
</reference>
<name>A0A8J6P016_9BACT</name>
<keyword evidence="2" id="KW-0479">Metal-binding</keyword>
<evidence type="ECO:0000256" key="1">
    <source>
        <dbReference type="ARBA" id="ARBA00001947"/>
    </source>
</evidence>
<dbReference type="InterPro" id="IPR036866">
    <property type="entry name" value="RibonucZ/Hydroxyglut_hydro"/>
</dbReference>
<feature type="domain" description="Metallo-beta-lactamase" evidence="5">
    <location>
        <begin position="12"/>
        <end position="188"/>
    </location>
</feature>